<proteinExistence type="predicted"/>
<dbReference type="VEuPathDB" id="FungiDB:ASPBRDRAFT_174024"/>
<keyword evidence="2" id="KW-1185">Reference proteome</keyword>
<dbReference type="SUPFAM" id="SSF52047">
    <property type="entry name" value="RNI-like"/>
    <property type="match status" value="1"/>
</dbReference>
<name>A0A1L9UPE6_ASPBC</name>
<sequence length="388" mass="44633">MAVQPQNPFLYLPLEIREMHLRNLRQVDRSFCAVVSREMFATCTVNINDSTIISPKDHGKKRKRGGKQKLKAIPFADFEIFRAKNNNIARNVRTLTIRCYGGPWDRLVGMRNYIKPYGKALMRICFAQFVRLRHLEIRTMNKYFDAEIEWDARCLTKSLIEGLKDYMPPDLDEIGFLHQTIHSSPTPRVDLAPSIMARLRNFKSTFFTDKHWLGPQQTNVFGLLRHGKRLIFVKIEGQYENITPRDALRPAPLCPSIVHPDAPLRSFSLYMVTISASRLAGLRHFRNSLRYVSLRCVKLSTGCWDEVFQALSEMEGLTVLNLVYCGYDVNGSGKMFISHSDEDHRIRSTRAQDHLAMKECIAATDRNYEAIGEEMAPWVVDPFTKDAG</sequence>
<reference evidence="2" key="1">
    <citation type="journal article" date="2017" name="Genome Biol.">
        <title>Comparative genomics reveals high biological diversity and specific adaptations in the industrially and medically important fungal genus Aspergillus.</title>
        <authorList>
            <person name="de Vries R.P."/>
            <person name="Riley R."/>
            <person name="Wiebenga A."/>
            <person name="Aguilar-Osorio G."/>
            <person name="Amillis S."/>
            <person name="Uchima C.A."/>
            <person name="Anderluh G."/>
            <person name="Asadollahi M."/>
            <person name="Askin M."/>
            <person name="Barry K."/>
            <person name="Battaglia E."/>
            <person name="Bayram O."/>
            <person name="Benocci T."/>
            <person name="Braus-Stromeyer S.A."/>
            <person name="Caldana C."/>
            <person name="Canovas D."/>
            <person name="Cerqueira G.C."/>
            <person name="Chen F."/>
            <person name="Chen W."/>
            <person name="Choi C."/>
            <person name="Clum A."/>
            <person name="Dos Santos R.A."/>
            <person name="Damasio A.R."/>
            <person name="Diallinas G."/>
            <person name="Emri T."/>
            <person name="Fekete E."/>
            <person name="Flipphi M."/>
            <person name="Freyberg S."/>
            <person name="Gallo A."/>
            <person name="Gournas C."/>
            <person name="Habgood R."/>
            <person name="Hainaut M."/>
            <person name="Harispe M.L."/>
            <person name="Henrissat B."/>
            <person name="Hilden K.S."/>
            <person name="Hope R."/>
            <person name="Hossain A."/>
            <person name="Karabika E."/>
            <person name="Karaffa L."/>
            <person name="Karanyi Z."/>
            <person name="Krasevec N."/>
            <person name="Kuo A."/>
            <person name="Kusch H."/>
            <person name="LaButti K."/>
            <person name="Lagendijk E.L."/>
            <person name="Lapidus A."/>
            <person name="Levasseur A."/>
            <person name="Lindquist E."/>
            <person name="Lipzen A."/>
            <person name="Logrieco A.F."/>
            <person name="MacCabe A."/>
            <person name="Maekelae M.R."/>
            <person name="Malavazi I."/>
            <person name="Melin P."/>
            <person name="Meyer V."/>
            <person name="Mielnichuk N."/>
            <person name="Miskei M."/>
            <person name="Molnar A.P."/>
            <person name="Mule G."/>
            <person name="Ngan C.Y."/>
            <person name="Orejas M."/>
            <person name="Orosz E."/>
            <person name="Ouedraogo J.P."/>
            <person name="Overkamp K.M."/>
            <person name="Park H.-S."/>
            <person name="Perrone G."/>
            <person name="Piumi F."/>
            <person name="Punt P.J."/>
            <person name="Ram A.F."/>
            <person name="Ramon A."/>
            <person name="Rauscher S."/>
            <person name="Record E."/>
            <person name="Riano-Pachon D.M."/>
            <person name="Robert V."/>
            <person name="Roehrig J."/>
            <person name="Ruller R."/>
            <person name="Salamov A."/>
            <person name="Salih N.S."/>
            <person name="Samson R.A."/>
            <person name="Sandor E."/>
            <person name="Sanguinetti M."/>
            <person name="Schuetze T."/>
            <person name="Sepcic K."/>
            <person name="Shelest E."/>
            <person name="Sherlock G."/>
            <person name="Sophianopoulou V."/>
            <person name="Squina F.M."/>
            <person name="Sun H."/>
            <person name="Susca A."/>
            <person name="Todd R.B."/>
            <person name="Tsang A."/>
            <person name="Unkles S.E."/>
            <person name="van de Wiele N."/>
            <person name="van Rossen-Uffink D."/>
            <person name="Oliveira J.V."/>
            <person name="Vesth T.C."/>
            <person name="Visser J."/>
            <person name="Yu J.-H."/>
            <person name="Zhou M."/>
            <person name="Andersen M.R."/>
            <person name="Archer D.B."/>
            <person name="Baker S.E."/>
            <person name="Benoit I."/>
            <person name="Brakhage A.A."/>
            <person name="Braus G.H."/>
            <person name="Fischer R."/>
            <person name="Frisvad J.C."/>
            <person name="Goldman G.H."/>
            <person name="Houbraken J."/>
            <person name="Oakley B."/>
            <person name="Pocsi I."/>
            <person name="Scazzocchio C."/>
            <person name="Seiboth B."/>
            <person name="vanKuyk P.A."/>
            <person name="Wortman J."/>
            <person name="Dyer P.S."/>
            <person name="Grigoriev I.V."/>
        </authorList>
    </citation>
    <scope>NUCLEOTIDE SEQUENCE [LARGE SCALE GENOMIC DNA]</scope>
    <source>
        <strain evidence="2">CBS 101740 / IMI 381727 / IBT 21946</strain>
    </source>
</reference>
<evidence type="ECO:0008006" key="3">
    <source>
        <dbReference type="Google" id="ProtNLM"/>
    </source>
</evidence>
<dbReference type="GeneID" id="93572253"/>
<organism evidence="1 2">
    <name type="scientific">Aspergillus brasiliensis (strain CBS 101740 / IMI 381727 / IBT 21946)</name>
    <dbReference type="NCBI Taxonomy" id="767769"/>
    <lineage>
        <taxon>Eukaryota</taxon>
        <taxon>Fungi</taxon>
        <taxon>Dikarya</taxon>
        <taxon>Ascomycota</taxon>
        <taxon>Pezizomycotina</taxon>
        <taxon>Eurotiomycetes</taxon>
        <taxon>Eurotiomycetidae</taxon>
        <taxon>Eurotiales</taxon>
        <taxon>Aspergillaceae</taxon>
        <taxon>Aspergillus</taxon>
        <taxon>Aspergillus subgen. Circumdati</taxon>
    </lineage>
</organism>
<evidence type="ECO:0000313" key="2">
    <source>
        <dbReference type="Proteomes" id="UP000184499"/>
    </source>
</evidence>
<dbReference type="EMBL" id="KV878682">
    <property type="protein sequence ID" value="OJJ73369.1"/>
    <property type="molecule type" value="Genomic_DNA"/>
</dbReference>
<dbReference type="AlphaFoldDB" id="A0A1L9UPE6"/>
<evidence type="ECO:0000313" key="1">
    <source>
        <dbReference type="EMBL" id="OJJ73369.1"/>
    </source>
</evidence>
<gene>
    <name evidence="1" type="ORF">ASPBRDRAFT_174024</name>
</gene>
<protein>
    <recommendedName>
        <fullName evidence="3">F-box domain-containing protein</fullName>
    </recommendedName>
</protein>
<dbReference type="RefSeq" id="XP_067480617.1">
    <property type="nucleotide sequence ID" value="XM_067619765.1"/>
</dbReference>
<dbReference type="Proteomes" id="UP000184499">
    <property type="component" value="Unassembled WGS sequence"/>
</dbReference>
<dbReference type="OrthoDB" id="4509573at2759"/>
<accession>A0A1L9UPE6</accession>